<feature type="coiled-coil region" evidence="3">
    <location>
        <begin position="220"/>
        <end position="285"/>
    </location>
</feature>
<evidence type="ECO:0000256" key="2">
    <source>
        <dbReference type="ARBA" id="ARBA00023054"/>
    </source>
</evidence>
<dbReference type="Pfam" id="PF05911">
    <property type="entry name" value="FPP"/>
    <property type="match status" value="2"/>
</dbReference>
<dbReference type="InParanoid" id="A0A2G5ELE7"/>
<evidence type="ECO:0000313" key="5">
    <source>
        <dbReference type="Proteomes" id="UP000230069"/>
    </source>
</evidence>
<dbReference type="SUPFAM" id="SSF57997">
    <property type="entry name" value="Tropomyosin"/>
    <property type="match status" value="1"/>
</dbReference>
<evidence type="ECO:0000256" key="3">
    <source>
        <dbReference type="SAM" id="Coils"/>
    </source>
</evidence>
<feature type="coiled-coil region" evidence="3">
    <location>
        <begin position="726"/>
        <end position="833"/>
    </location>
</feature>
<name>A0A2G5ELE7_AQUCA</name>
<protein>
    <recommendedName>
        <fullName evidence="6">Filament-like plant protein 7</fullName>
    </recommendedName>
</protein>
<dbReference type="AlphaFoldDB" id="A0A2G5ELE7"/>
<dbReference type="STRING" id="218851.A0A2G5ELE7"/>
<keyword evidence="5" id="KW-1185">Reference proteome</keyword>
<dbReference type="PANTHER" id="PTHR31580:SF22">
    <property type="entry name" value="FILAMENT-LIKE PLANT PROTEIN 7"/>
    <property type="match status" value="1"/>
</dbReference>
<dbReference type="Proteomes" id="UP000230069">
    <property type="component" value="Unassembled WGS sequence"/>
</dbReference>
<dbReference type="EMBL" id="KZ305024">
    <property type="protein sequence ID" value="PIA56550.1"/>
    <property type="molecule type" value="Genomic_DNA"/>
</dbReference>
<reference evidence="4 5" key="1">
    <citation type="submission" date="2017-09" db="EMBL/GenBank/DDBJ databases">
        <title>WGS assembly of Aquilegia coerulea Goldsmith.</title>
        <authorList>
            <person name="Hodges S."/>
            <person name="Kramer E."/>
            <person name="Nordborg M."/>
            <person name="Tomkins J."/>
            <person name="Borevitz J."/>
            <person name="Derieg N."/>
            <person name="Yan J."/>
            <person name="Mihaltcheva S."/>
            <person name="Hayes R.D."/>
            <person name="Rokhsar D."/>
        </authorList>
    </citation>
    <scope>NUCLEOTIDE SEQUENCE [LARGE SCALE GENOMIC DNA]</scope>
    <source>
        <strain evidence="5">cv. Goldsmith</strain>
    </source>
</reference>
<dbReference type="PANTHER" id="PTHR31580">
    <property type="entry name" value="FILAMENT-LIKE PLANT PROTEIN 4"/>
    <property type="match status" value="1"/>
</dbReference>
<proteinExistence type="inferred from homology"/>
<organism evidence="4 5">
    <name type="scientific">Aquilegia coerulea</name>
    <name type="common">Rocky mountain columbine</name>
    <dbReference type="NCBI Taxonomy" id="218851"/>
    <lineage>
        <taxon>Eukaryota</taxon>
        <taxon>Viridiplantae</taxon>
        <taxon>Streptophyta</taxon>
        <taxon>Embryophyta</taxon>
        <taxon>Tracheophyta</taxon>
        <taxon>Spermatophyta</taxon>
        <taxon>Magnoliopsida</taxon>
        <taxon>Ranunculales</taxon>
        <taxon>Ranunculaceae</taxon>
        <taxon>Thalictroideae</taxon>
        <taxon>Aquilegia</taxon>
    </lineage>
</organism>
<accession>A0A2G5ELE7</accession>
<evidence type="ECO:0000313" key="4">
    <source>
        <dbReference type="EMBL" id="PIA56550.1"/>
    </source>
</evidence>
<dbReference type="FunCoup" id="A0A2G5ELE7">
    <property type="interactions" value="120"/>
</dbReference>
<gene>
    <name evidence="4" type="ORF">AQUCO_00700710v1</name>
</gene>
<dbReference type="OrthoDB" id="1917992at2759"/>
<comment type="similarity">
    <text evidence="1">Belongs to the FPP family.</text>
</comment>
<evidence type="ECO:0000256" key="1">
    <source>
        <dbReference type="ARBA" id="ARBA00005921"/>
    </source>
</evidence>
<sequence length="989" mass="111018">MNSSIHQPLVMDKEVKLNGSVNGLMDKISSMHSECNVKDDLVIKHAKVAEEAIAGWEKAESEVVFLKQELDGALRRTVIAEGRVADLDAALKECMQQLRSNREEQEQKIHDTVMQICGEHEQGWMLLEAKLGETSKRLSKLDLENSHLSKALQIKDKLIEGLRKSKSKAEAEFGALKTRLGSQEIRSISLADASYRQHMESMQKISTLEKECQRLRLLGQKQMNGVATSAEKQNETLEKEPEQFNSQMVGLIPKNYTVDFLIEKLRAVEEENRTLKESMTNKNIEMQYFRSMALTPSNSCSLLNVQTPVELPRSTSLSPGPSITSLSESVHEDEISCSESWASALITELEYFTSRNQRGTPSCHSVGVSGINLMDDFVEMEKLATLSIDKSFEHSNISSHDRTSFHPLGADLLARPSTAFSKDLVHSSFGNTSQDNQSNDISSGNYPSWLQDIRRLVLRQSCMTEKHLDEILEEVRVALVSMCNPGPRRAIDARENSESSSLSDPLIHICDHISPTPTNVQQVSSFQTSGANASMNHSTIEKFKSDVSESICRIVELIEGIDQPSLVDYNTPMLSEDNGSSLKYKSLEAPSGYMVRVFQWKNSELSAVLQQFVHTCHDLINGKAALEIFARELCSALEWIFNHCFSIQDVSRMRDTVKNHFDWDESESESELENVCSQLDGNTVHVFKGQFCPPSAAASNGLNNVIQMEEFQLEYKEENVILKQKLTNMESVQKDLEGKLQTATEKIEELLIQLRELEESIGDSQRKVEPYGVVESQIENVKLLHDDLDSQLMDAKNELNVACQNTLSLELELENKINRCQELETTCITLQLQLDREITAASEKLAECQETILTLSKQLKAFASPKETTLLVKGNHRCSLLEKMLSEDNANLEHYISPRKTETMCTMVDPVKLLANPSDVPTIACDLNFKVKSQERYLCSNETKCTAKAAAVQAVTIVPSNRCGGVNMLRKIMLRRRRDNGKKSLTMTA</sequence>
<keyword evidence="2 3" id="KW-0175">Coiled coil</keyword>
<evidence type="ECO:0008006" key="6">
    <source>
        <dbReference type="Google" id="ProtNLM"/>
    </source>
</evidence>
<feature type="coiled-coil region" evidence="3">
    <location>
        <begin position="56"/>
        <end position="115"/>
    </location>
</feature>
<dbReference type="InterPro" id="IPR008587">
    <property type="entry name" value="FPP_plant"/>
</dbReference>